<dbReference type="PANTHER" id="PTHR31005">
    <property type="entry name" value="DUF4139 DOMAIN-CONTAINING PROTEIN"/>
    <property type="match status" value="1"/>
</dbReference>
<evidence type="ECO:0000313" key="3">
    <source>
        <dbReference type="EMBL" id="KAF9532454.1"/>
    </source>
</evidence>
<feature type="region of interest" description="Disordered" evidence="1">
    <location>
        <begin position="138"/>
        <end position="167"/>
    </location>
</feature>
<dbReference type="Proteomes" id="UP000807306">
    <property type="component" value="Unassembled WGS sequence"/>
</dbReference>
<dbReference type="InterPro" id="IPR037291">
    <property type="entry name" value="DUF4139"/>
</dbReference>
<organism evidence="3 4">
    <name type="scientific">Crepidotus variabilis</name>
    <dbReference type="NCBI Taxonomy" id="179855"/>
    <lineage>
        <taxon>Eukaryota</taxon>
        <taxon>Fungi</taxon>
        <taxon>Dikarya</taxon>
        <taxon>Basidiomycota</taxon>
        <taxon>Agaricomycotina</taxon>
        <taxon>Agaricomycetes</taxon>
        <taxon>Agaricomycetidae</taxon>
        <taxon>Agaricales</taxon>
        <taxon>Agaricineae</taxon>
        <taxon>Crepidotaceae</taxon>
        <taxon>Crepidotus</taxon>
    </lineage>
</organism>
<gene>
    <name evidence="3" type="ORF">CPB83DRAFT_622945</name>
</gene>
<proteinExistence type="predicted"/>
<evidence type="ECO:0000256" key="1">
    <source>
        <dbReference type="SAM" id="MobiDB-lite"/>
    </source>
</evidence>
<accession>A0A9P6EP03</accession>
<feature type="domain" description="DUF4139" evidence="2">
    <location>
        <begin position="13"/>
        <end position="221"/>
    </location>
</feature>
<dbReference type="AlphaFoldDB" id="A0A9P6EP03"/>
<dbReference type="PANTHER" id="PTHR31005:SF8">
    <property type="entry name" value="DUF4139 DOMAIN-CONTAINING PROTEIN"/>
    <property type="match status" value="1"/>
</dbReference>
<comment type="caution">
    <text evidence="3">The sequence shown here is derived from an EMBL/GenBank/DDBJ whole genome shotgun (WGS) entry which is preliminary data.</text>
</comment>
<evidence type="ECO:0000259" key="2">
    <source>
        <dbReference type="Pfam" id="PF13598"/>
    </source>
</evidence>
<name>A0A9P6EP03_9AGAR</name>
<keyword evidence="4" id="KW-1185">Reference proteome</keyword>
<evidence type="ECO:0000313" key="4">
    <source>
        <dbReference type="Proteomes" id="UP000807306"/>
    </source>
</evidence>
<reference evidence="3" key="1">
    <citation type="submission" date="2020-11" db="EMBL/GenBank/DDBJ databases">
        <authorList>
            <consortium name="DOE Joint Genome Institute"/>
            <person name="Ahrendt S."/>
            <person name="Riley R."/>
            <person name="Andreopoulos W."/>
            <person name="Labutti K."/>
            <person name="Pangilinan J."/>
            <person name="Ruiz-Duenas F.J."/>
            <person name="Barrasa J.M."/>
            <person name="Sanchez-Garcia M."/>
            <person name="Camarero S."/>
            <person name="Miyauchi S."/>
            <person name="Serrano A."/>
            <person name="Linde D."/>
            <person name="Babiker R."/>
            <person name="Drula E."/>
            <person name="Ayuso-Fernandez I."/>
            <person name="Pacheco R."/>
            <person name="Padilla G."/>
            <person name="Ferreira P."/>
            <person name="Barriuso J."/>
            <person name="Kellner H."/>
            <person name="Castanera R."/>
            <person name="Alfaro M."/>
            <person name="Ramirez L."/>
            <person name="Pisabarro A.G."/>
            <person name="Kuo A."/>
            <person name="Tritt A."/>
            <person name="Lipzen A."/>
            <person name="He G."/>
            <person name="Yan M."/>
            <person name="Ng V."/>
            <person name="Cullen D."/>
            <person name="Martin F."/>
            <person name="Rosso M.-N."/>
            <person name="Henrissat B."/>
            <person name="Hibbett D."/>
            <person name="Martinez A.T."/>
            <person name="Grigoriev I.V."/>
        </authorList>
    </citation>
    <scope>NUCLEOTIDE SEQUENCE</scope>
    <source>
        <strain evidence="3">CBS 506.95</strain>
    </source>
</reference>
<feature type="compositionally biased region" description="Low complexity" evidence="1">
    <location>
        <begin position="140"/>
        <end position="152"/>
    </location>
</feature>
<dbReference type="InterPro" id="IPR011935">
    <property type="entry name" value="CHP02231"/>
</dbReference>
<protein>
    <recommendedName>
        <fullName evidence="2">DUF4139 domain-containing protein</fullName>
    </recommendedName>
</protein>
<dbReference type="EMBL" id="MU157831">
    <property type="protein sequence ID" value="KAF9532454.1"/>
    <property type="molecule type" value="Genomic_DNA"/>
</dbReference>
<dbReference type="OrthoDB" id="10068793at2759"/>
<sequence length="230" mass="25415">MKSNAKIERYAIPKLDRRVYTMIKLKNNTDLTFVPGIANVSVDNSCFTLTEMPTLGPQDTFKCPLGPDLSIVVIYHANEEHFQTSPTTSRSSVHSYTQRITVQNNKSVPLENLKITERVPTSDDGGITLELISPALTLPSKSESSSSSMTSSWQDGRGSPSNSNVRERLDLGNGVQAQWDKTDQDDVENTEVGNTGRLSWLLDIPPMKSVDLVLQVEVMYPSRLSLVGLD</sequence>
<dbReference type="Pfam" id="PF13598">
    <property type="entry name" value="DUF4139"/>
    <property type="match status" value="1"/>
</dbReference>